<dbReference type="GO" id="GO:0060271">
    <property type="term" value="P:cilium assembly"/>
    <property type="evidence" value="ECO:0007669"/>
    <property type="project" value="TreeGrafter"/>
</dbReference>
<evidence type="ECO:0000256" key="2">
    <source>
        <dbReference type="ARBA" id="ARBA00022490"/>
    </source>
</evidence>
<dbReference type="GO" id="GO:0005524">
    <property type="term" value="F:ATP binding"/>
    <property type="evidence" value="ECO:0007669"/>
    <property type="project" value="UniProtKB-KW"/>
</dbReference>
<organism evidence="7 8">
    <name type="scientific">Melopsittacus undulatus</name>
    <name type="common">Budgerigar</name>
    <name type="synonym">Psittacus undulatus</name>
    <dbReference type="NCBI Taxonomy" id="13146"/>
    <lineage>
        <taxon>Eukaryota</taxon>
        <taxon>Metazoa</taxon>
        <taxon>Chordata</taxon>
        <taxon>Craniata</taxon>
        <taxon>Vertebrata</taxon>
        <taxon>Euteleostomi</taxon>
        <taxon>Archelosauria</taxon>
        <taxon>Archosauria</taxon>
        <taxon>Dinosauria</taxon>
        <taxon>Saurischia</taxon>
        <taxon>Theropoda</taxon>
        <taxon>Coelurosauria</taxon>
        <taxon>Aves</taxon>
        <taxon>Neognathae</taxon>
        <taxon>Neoaves</taxon>
        <taxon>Telluraves</taxon>
        <taxon>Australaves</taxon>
        <taxon>Psittaciformes</taxon>
        <taxon>Psittaculidae</taxon>
        <taxon>Melopsittacus</taxon>
    </lineage>
</organism>
<evidence type="ECO:0000256" key="3">
    <source>
        <dbReference type="ARBA" id="ARBA00022598"/>
    </source>
</evidence>
<dbReference type="Ensembl" id="ENSMUNT00000030913.1">
    <property type="protein sequence ID" value="ENSMUNP00000025517.1"/>
    <property type="gene ID" value="ENSMUNG00000017015.1"/>
</dbReference>
<keyword evidence="5" id="KW-0067">ATP-binding</keyword>
<dbReference type="InterPro" id="IPR004344">
    <property type="entry name" value="TTL/TTLL_fam"/>
</dbReference>
<dbReference type="AlphaFoldDB" id="A0A8V5FQN5"/>
<dbReference type="Gene3D" id="3.30.470.20">
    <property type="entry name" value="ATP-grasp fold, B domain"/>
    <property type="match status" value="1"/>
</dbReference>
<protein>
    <submittedName>
        <fullName evidence="7">Uncharacterized protein</fullName>
    </submittedName>
</protein>
<evidence type="ECO:0000256" key="5">
    <source>
        <dbReference type="ARBA" id="ARBA00022840"/>
    </source>
</evidence>
<dbReference type="InterPro" id="IPR051437">
    <property type="entry name" value="TTLL_monoglycylase"/>
</dbReference>
<name>A0A8V5FQN5_MELUD</name>
<dbReference type="Pfam" id="PF03133">
    <property type="entry name" value="TTL"/>
    <property type="match status" value="1"/>
</dbReference>
<dbReference type="PANTHER" id="PTHR45870">
    <property type="entry name" value="TUBULIN MONOGLYCYLASE TTLL3"/>
    <property type="match status" value="1"/>
</dbReference>
<sequence>SCWRLPCRSAGCSWTGWSIRTSTGNPHCSTSNTAWCGITCSVQLEEVLELAGKYLAPLLQPGQWVVQKYVELSLTIPGTKFDLRQWFLVSDWSPLTVWFYRDSYVHFCCQPFSMHRLHW</sequence>
<reference evidence="7" key="3">
    <citation type="submission" date="2025-09" db="UniProtKB">
        <authorList>
            <consortium name="Ensembl"/>
        </authorList>
    </citation>
    <scope>IDENTIFICATION</scope>
</reference>
<dbReference type="PROSITE" id="PS51221">
    <property type="entry name" value="TTL"/>
    <property type="match status" value="1"/>
</dbReference>
<evidence type="ECO:0000256" key="6">
    <source>
        <dbReference type="ARBA" id="ARBA00048944"/>
    </source>
</evidence>
<keyword evidence="3" id="KW-0436">Ligase</keyword>
<keyword evidence="4" id="KW-0547">Nucleotide-binding</keyword>
<comment type="catalytic activity">
    <reaction evidence="6">
        <text>L-glutamyl-[protein] + glycine + ATP = glycyl-L-glutamyl-[protein] + ADP + phosphate + H(+)</text>
        <dbReference type="Rhea" id="RHEA:67180"/>
        <dbReference type="Rhea" id="RHEA-COMP:10208"/>
        <dbReference type="Rhea" id="RHEA-COMP:17207"/>
        <dbReference type="ChEBI" id="CHEBI:15378"/>
        <dbReference type="ChEBI" id="CHEBI:29973"/>
        <dbReference type="ChEBI" id="CHEBI:30616"/>
        <dbReference type="ChEBI" id="CHEBI:43474"/>
        <dbReference type="ChEBI" id="CHEBI:57305"/>
        <dbReference type="ChEBI" id="CHEBI:167890"/>
        <dbReference type="ChEBI" id="CHEBI:456216"/>
    </reaction>
    <physiologicalReaction direction="left-to-right" evidence="6">
        <dbReference type="Rhea" id="RHEA:67181"/>
    </physiologicalReaction>
</comment>
<keyword evidence="2" id="KW-0963">Cytoplasm</keyword>
<dbReference type="GO" id="GO:0003341">
    <property type="term" value="P:cilium movement"/>
    <property type="evidence" value="ECO:0007669"/>
    <property type="project" value="TreeGrafter"/>
</dbReference>
<dbReference type="GO" id="GO:0015630">
    <property type="term" value="C:microtubule cytoskeleton"/>
    <property type="evidence" value="ECO:0007669"/>
    <property type="project" value="TreeGrafter"/>
</dbReference>
<reference evidence="7" key="2">
    <citation type="submission" date="2025-08" db="UniProtKB">
        <authorList>
            <consortium name="Ensembl"/>
        </authorList>
    </citation>
    <scope>IDENTIFICATION</scope>
</reference>
<proteinExistence type="predicted"/>
<evidence type="ECO:0000256" key="1">
    <source>
        <dbReference type="ARBA" id="ARBA00004611"/>
    </source>
</evidence>
<dbReference type="Proteomes" id="UP000694405">
    <property type="component" value="Chromosome 2"/>
</dbReference>
<accession>A0A8V5FQN5</accession>
<dbReference type="PANTHER" id="PTHR45870:SF1">
    <property type="entry name" value="TUBULIN MONOGLYCYLASE TTLL3"/>
    <property type="match status" value="1"/>
</dbReference>
<dbReference type="GO" id="GO:0070736">
    <property type="term" value="F:protein-glycine ligase activity, initiating"/>
    <property type="evidence" value="ECO:0007669"/>
    <property type="project" value="TreeGrafter"/>
</dbReference>
<evidence type="ECO:0000313" key="7">
    <source>
        <dbReference type="Ensembl" id="ENSMUNP00000025517.1"/>
    </source>
</evidence>
<reference evidence="7" key="1">
    <citation type="submission" date="2020-03" db="EMBL/GenBank/DDBJ databases">
        <title>Melopsittacus undulatus (budgerigar) genome, bMelUnd1, maternal haplotype with Z.</title>
        <authorList>
            <person name="Gedman G."/>
            <person name="Mountcastle J."/>
            <person name="Haase B."/>
            <person name="Formenti G."/>
            <person name="Wright T."/>
            <person name="Apodaca J."/>
            <person name="Pelan S."/>
            <person name="Chow W."/>
            <person name="Rhie A."/>
            <person name="Howe K."/>
            <person name="Fedrigo O."/>
            <person name="Jarvis E.D."/>
        </authorList>
    </citation>
    <scope>NUCLEOTIDE SEQUENCE [LARGE SCALE GENOMIC DNA]</scope>
</reference>
<comment type="subcellular location">
    <subcellularLocation>
        <location evidence="1">Cytoplasm</location>
        <location evidence="1">Cytoskeleton</location>
        <location evidence="1">Flagellum axoneme</location>
    </subcellularLocation>
</comment>
<keyword evidence="8" id="KW-1185">Reference proteome</keyword>
<evidence type="ECO:0000256" key="4">
    <source>
        <dbReference type="ARBA" id="ARBA00022741"/>
    </source>
</evidence>
<dbReference type="GO" id="GO:0005930">
    <property type="term" value="C:axoneme"/>
    <property type="evidence" value="ECO:0007669"/>
    <property type="project" value="TreeGrafter"/>
</dbReference>
<evidence type="ECO:0000313" key="8">
    <source>
        <dbReference type="Proteomes" id="UP000694405"/>
    </source>
</evidence>